<evidence type="ECO:0008006" key="4">
    <source>
        <dbReference type="Google" id="ProtNLM"/>
    </source>
</evidence>
<organism evidence="2 3">
    <name type="scientific">Deinococcus metalli</name>
    <dbReference type="NCBI Taxonomy" id="1141878"/>
    <lineage>
        <taxon>Bacteria</taxon>
        <taxon>Thermotogati</taxon>
        <taxon>Deinococcota</taxon>
        <taxon>Deinococci</taxon>
        <taxon>Deinococcales</taxon>
        <taxon>Deinococcaceae</taxon>
        <taxon>Deinococcus</taxon>
    </lineage>
</organism>
<reference evidence="2 3" key="1">
    <citation type="submission" date="2020-08" db="EMBL/GenBank/DDBJ databases">
        <title>Genomic Encyclopedia of Type Strains, Phase IV (KMG-IV): sequencing the most valuable type-strain genomes for metagenomic binning, comparative biology and taxonomic classification.</title>
        <authorList>
            <person name="Goeker M."/>
        </authorList>
    </citation>
    <scope>NUCLEOTIDE SEQUENCE [LARGE SCALE GENOMIC DNA]</scope>
    <source>
        <strain evidence="2 3">DSM 27521</strain>
    </source>
</reference>
<protein>
    <recommendedName>
        <fullName evidence="4">Lipoprotein</fullName>
    </recommendedName>
</protein>
<dbReference type="EMBL" id="JACHFK010000007">
    <property type="protein sequence ID" value="MBB5377484.1"/>
    <property type="molecule type" value="Genomic_DNA"/>
</dbReference>
<dbReference type="PROSITE" id="PS51257">
    <property type="entry name" value="PROKAR_LIPOPROTEIN"/>
    <property type="match status" value="1"/>
</dbReference>
<proteinExistence type="predicted"/>
<evidence type="ECO:0000256" key="1">
    <source>
        <dbReference type="SAM" id="SignalP"/>
    </source>
</evidence>
<accession>A0A7W8KFY3</accession>
<evidence type="ECO:0000313" key="3">
    <source>
        <dbReference type="Proteomes" id="UP000539473"/>
    </source>
</evidence>
<name>A0A7W8KFY3_9DEIO</name>
<sequence length="158" mass="16841">MRLASLMLVPLLLAACAPSATTPSTSSGTRTGLKGPLPTGETWTISGLDQNNNKISGKVKLSGGPTYRDGDRRWDYDGDNGYILYYEKDGGSSTFRVWDVSDPKRLVACYIFRPFDAAQKTYTGAGLAGTQEEISAVFAKLSGTGTVLTGGNCTVTRE</sequence>
<comment type="caution">
    <text evidence="2">The sequence shown here is derived from an EMBL/GenBank/DDBJ whole genome shotgun (WGS) entry which is preliminary data.</text>
</comment>
<evidence type="ECO:0000313" key="2">
    <source>
        <dbReference type="EMBL" id="MBB5377484.1"/>
    </source>
</evidence>
<dbReference type="AlphaFoldDB" id="A0A7W8KFY3"/>
<feature type="chain" id="PRO_5030677276" description="Lipoprotein" evidence="1">
    <location>
        <begin position="21"/>
        <end position="158"/>
    </location>
</feature>
<dbReference type="Proteomes" id="UP000539473">
    <property type="component" value="Unassembled WGS sequence"/>
</dbReference>
<dbReference type="RefSeq" id="WP_184113082.1">
    <property type="nucleotide sequence ID" value="NZ_BNAJ01000007.1"/>
</dbReference>
<gene>
    <name evidence="2" type="ORF">HNQ07_002976</name>
</gene>
<feature type="signal peptide" evidence="1">
    <location>
        <begin position="1"/>
        <end position="20"/>
    </location>
</feature>
<keyword evidence="1" id="KW-0732">Signal</keyword>